<evidence type="ECO:0000256" key="19">
    <source>
        <dbReference type="ARBA" id="ARBA00049669"/>
    </source>
</evidence>
<dbReference type="InterPro" id="IPR007110">
    <property type="entry name" value="Ig-like_dom"/>
</dbReference>
<gene>
    <name evidence="22" type="ORF">ACEWY4_020004</name>
</gene>
<accession>A0ABD1JEL6</accession>
<evidence type="ECO:0000256" key="14">
    <source>
        <dbReference type="ARBA" id="ARBA00023180"/>
    </source>
</evidence>
<keyword evidence="6 20" id="KW-0812">Transmembrane</keyword>
<dbReference type="InterPro" id="IPR013783">
    <property type="entry name" value="Ig-like_fold"/>
</dbReference>
<feature type="transmembrane region" description="Helical" evidence="20">
    <location>
        <begin position="393"/>
        <end position="414"/>
    </location>
</feature>
<dbReference type="Proteomes" id="UP001591681">
    <property type="component" value="Unassembled WGS sequence"/>
</dbReference>
<proteinExistence type="inferred from homology"/>
<evidence type="ECO:0000256" key="2">
    <source>
        <dbReference type="ARBA" id="ARBA00010404"/>
    </source>
</evidence>
<organism evidence="22 23">
    <name type="scientific">Coilia grayii</name>
    <name type="common">Gray's grenadier anchovy</name>
    <dbReference type="NCBI Taxonomy" id="363190"/>
    <lineage>
        <taxon>Eukaryota</taxon>
        <taxon>Metazoa</taxon>
        <taxon>Chordata</taxon>
        <taxon>Craniata</taxon>
        <taxon>Vertebrata</taxon>
        <taxon>Euteleostomi</taxon>
        <taxon>Actinopterygii</taxon>
        <taxon>Neopterygii</taxon>
        <taxon>Teleostei</taxon>
        <taxon>Clupei</taxon>
        <taxon>Clupeiformes</taxon>
        <taxon>Clupeoidei</taxon>
        <taxon>Engraulidae</taxon>
        <taxon>Coilinae</taxon>
        <taxon>Coilia</taxon>
    </lineage>
</organism>
<dbReference type="PANTHER" id="PTHR10546:SF4">
    <property type="entry name" value="SODIUM CHANNEL SUBUNIT BETA-3"/>
    <property type="match status" value="1"/>
</dbReference>
<keyword evidence="15" id="KW-0739">Sodium transport</keyword>
<evidence type="ECO:0000313" key="23">
    <source>
        <dbReference type="Proteomes" id="UP001591681"/>
    </source>
</evidence>
<evidence type="ECO:0000256" key="12">
    <source>
        <dbReference type="ARBA" id="ARBA00023136"/>
    </source>
</evidence>
<evidence type="ECO:0000256" key="5">
    <source>
        <dbReference type="ARBA" id="ARBA00022475"/>
    </source>
</evidence>
<keyword evidence="12 20" id="KW-0472">Membrane</keyword>
<dbReference type="SUPFAM" id="SSF48726">
    <property type="entry name" value="Immunoglobulin"/>
    <property type="match status" value="1"/>
</dbReference>
<protein>
    <recommendedName>
        <fullName evidence="18">Sodium channel regulatory subunit beta-3</fullName>
    </recommendedName>
</protein>
<dbReference type="InterPro" id="IPR013106">
    <property type="entry name" value="Ig_V-set"/>
</dbReference>
<dbReference type="EMBL" id="JBHFQA010000017">
    <property type="protein sequence ID" value="KAL2084486.1"/>
    <property type="molecule type" value="Genomic_DNA"/>
</dbReference>
<keyword evidence="5" id="KW-1003">Cell membrane</keyword>
<keyword evidence="4" id="KW-0894">Sodium channel</keyword>
<dbReference type="GO" id="GO:0034702">
    <property type="term" value="C:monoatomic ion channel complex"/>
    <property type="evidence" value="ECO:0007669"/>
    <property type="project" value="UniProtKB-KW"/>
</dbReference>
<evidence type="ECO:0000256" key="6">
    <source>
        <dbReference type="ARBA" id="ARBA00022692"/>
    </source>
</evidence>
<name>A0ABD1JEL6_9TELE</name>
<keyword evidence="23" id="KW-1185">Reference proteome</keyword>
<dbReference type="InterPro" id="IPR003599">
    <property type="entry name" value="Ig_sub"/>
</dbReference>
<evidence type="ECO:0000313" key="22">
    <source>
        <dbReference type="EMBL" id="KAL2084486.1"/>
    </source>
</evidence>
<evidence type="ECO:0000256" key="20">
    <source>
        <dbReference type="SAM" id="Phobius"/>
    </source>
</evidence>
<evidence type="ECO:0000256" key="7">
    <source>
        <dbReference type="ARBA" id="ARBA00022729"/>
    </source>
</evidence>
<dbReference type="FunFam" id="2.60.40.10:FF:000375">
    <property type="entry name" value="Sodium channel beta 1 subunit"/>
    <property type="match status" value="1"/>
</dbReference>
<evidence type="ECO:0000256" key="9">
    <source>
        <dbReference type="ARBA" id="ARBA00022989"/>
    </source>
</evidence>
<comment type="subcellular location">
    <subcellularLocation>
        <location evidence="1">Cell membrane</location>
        <topology evidence="1">Single-pass type I membrane protein</topology>
    </subcellularLocation>
</comment>
<feature type="domain" description="Ig-like" evidence="21">
    <location>
        <begin position="248"/>
        <end position="371"/>
    </location>
</feature>
<keyword evidence="14" id="KW-0325">Glycoprotein</keyword>
<keyword evidence="10" id="KW-0915">Sodium</keyword>
<evidence type="ECO:0000256" key="11">
    <source>
        <dbReference type="ARBA" id="ARBA00023065"/>
    </source>
</evidence>
<keyword evidence="8" id="KW-0851">Voltage-gated channel</keyword>
<evidence type="ECO:0000256" key="17">
    <source>
        <dbReference type="ARBA" id="ARBA00023319"/>
    </source>
</evidence>
<sequence length="449" mass="49853">MSCTWSSAWKMRALCFSFTPERCECCGSSQGKGGARPPGIFKKPQQCCRLSERDPFSVRNLEPEDWGFTLPPTPPHLLLPYPVFFSPTSLPLFHHGLFTSLHFTSFVVLLTLPWKGSQETQLYGECLRLGWLPWGLPQEGGAELWWCCAELGGWRGGEGRGGEGRGGEGAGLRRSVSRQSYTSLVTHHGQELICPPCSVSHNKAAGLSGLVTPDTATPWTERAHILGLKACHMGQPLGQCLHIIRAAPQALAGCSEVDSMTEAVAGESFRLGCISCKLREEVEASTSVLWYFKPAGEEEFVQIFLYTNPISIIMHEDFKDRLEWQGTKGTDDLQIGTIMIHNVTFNDTGTYRCVFERTLSLPLDDEHVTVTKDVELSVVAVANRELTAVISEIMMYVLIVTLQLWLIGVLIYCYKKIWAENEAREARKALKAQNKGVDLKDTCDGVHLE</sequence>
<keyword evidence="11" id="KW-0406">Ion transport</keyword>
<dbReference type="SMART" id="SM00409">
    <property type="entry name" value="IG"/>
    <property type="match status" value="1"/>
</dbReference>
<dbReference type="GO" id="GO:0005272">
    <property type="term" value="F:sodium channel activity"/>
    <property type="evidence" value="ECO:0007669"/>
    <property type="project" value="UniProtKB-KW"/>
</dbReference>
<evidence type="ECO:0000256" key="18">
    <source>
        <dbReference type="ARBA" id="ARBA00044530"/>
    </source>
</evidence>
<evidence type="ECO:0000256" key="4">
    <source>
        <dbReference type="ARBA" id="ARBA00022461"/>
    </source>
</evidence>
<keyword evidence="3" id="KW-0813">Transport</keyword>
<evidence type="ECO:0000256" key="15">
    <source>
        <dbReference type="ARBA" id="ARBA00023201"/>
    </source>
</evidence>
<evidence type="ECO:0000256" key="3">
    <source>
        <dbReference type="ARBA" id="ARBA00022448"/>
    </source>
</evidence>
<evidence type="ECO:0000256" key="10">
    <source>
        <dbReference type="ARBA" id="ARBA00023053"/>
    </source>
</evidence>
<evidence type="ECO:0000259" key="21">
    <source>
        <dbReference type="PROSITE" id="PS50835"/>
    </source>
</evidence>
<dbReference type="PANTHER" id="PTHR10546">
    <property type="entry name" value="SODIUM CHANNEL SUBUNIT BETA-1 AND 3"/>
    <property type="match status" value="1"/>
</dbReference>
<dbReference type="PROSITE" id="PS50835">
    <property type="entry name" value="IG_LIKE"/>
    <property type="match status" value="1"/>
</dbReference>
<comment type="caution">
    <text evidence="22">The sequence shown here is derived from an EMBL/GenBank/DDBJ whole genome shotgun (WGS) entry which is preliminary data.</text>
</comment>
<evidence type="ECO:0000256" key="16">
    <source>
        <dbReference type="ARBA" id="ARBA00023303"/>
    </source>
</evidence>
<keyword evidence="9 20" id="KW-1133">Transmembrane helix</keyword>
<dbReference type="Gene3D" id="2.60.40.10">
    <property type="entry name" value="Immunoglobulins"/>
    <property type="match status" value="1"/>
</dbReference>
<keyword evidence="13" id="KW-1015">Disulfide bond</keyword>
<evidence type="ECO:0000256" key="13">
    <source>
        <dbReference type="ARBA" id="ARBA00023157"/>
    </source>
</evidence>
<dbReference type="AlphaFoldDB" id="A0ABD1JEL6"/>
<dbReference type="InterPro" id="IPR027098">
    <property type="entry name" value="Na_channel_b1/b3"/>
</dbReference>
<reference evidence="22 23" key="1">
    <citation type="submission" date="2024-09" db="EMBL/GenBank/DDBJ databases">
        <title>A chromosome-level genome assembly of Gray's grenadier anchovy, Coilia grayii.</title>
        <authorList>
            <person name="Fu Z."/>
        </authorList>
    </citation>
    <scope>NUCLEOTIDE SEQUENCE [LARGE SCALE GENOMIC DNA]</scope>
    <source>
        <strain evidence="22">G4</strain>
        <tissue evidence="22">Muscle</tissue>
    </source>
</reference>
<evidence type="ECO:0000256" key="8">
    <source>
        <dbReference type="ARBA" id="ARBA00022882"/>
    </source>
</evidence>
<keyword evidence="16" id="KW-0407">Ion channel</keyword>
<evidence type="ECO:0000256" key="1">
    <source>
        <dbReference type="ARBA" id="ARBA00004251"/>
    </source>
</evidence>
<dbReference type="InterPro" id="IPR036179">
    <property type="entry name" value="Ig-like_dom_sf"/>
</dbReference>
<comment type="similarity">
    <text evidence="2">Belongs to the sodium channel auxiliary subunit SCN3B (TC 8.A.17) family.</text>
</comment>
<comment type="subunit">
    <text evidence="19">A voltage-gated sodium (Nav) channel consists of an ion-conducting pore-forming alpha subunit functional on its own that is regulated by one or more beta subunits. Forms homodimers and homotrimers. SCN3B is non-covalently associated with alpha subunits and induces the formation of alpha subunit oligomers, including trimers. Interacts with SCN5A/Nav1.5; regulatory subunit of SCN5A/Nav1.5. Interacts with SCN7A/Nav2.1; probable regulatory subunit of SCN7A/Nav2.1. Interacts with SCN10A; regulatory subunit of SCN10A/Nav1.8. Interacts with NFASC; probably involved in targeting the sodium channels to the nodes of Ranvier.</text>
</comment>
<dbReference type="GO" id="GO:0005886">
    <property type="term" value="C:plasma membrane"/>
    <property type="evidence" value="ECO:0007669"/>
    <property type="project" value="UniProtKB-SubCell"/>
</dbReference>
<dbReference type="Pfam" id="PF07686">
    <property type="entry name" value="V-set"/>
    <property type="match status" value="1"/>
</dbReference>
<keyword evidence="17" id="KW-0393">Immunoglobulin domain</keyword>
<keyword evidence="7" id="KW-0732">Signal</keyword>